<dbReference type="Proteomes" id="UP000461595">
    <property type="component" value="Unassembled WGS sequence"/>
</dbReference>
<organism evidence="5 6">
    <name type="scientific">Streptococcus danieliae</name>
    <dbReference type="NCBI Taxonomy" id="747656"/>
    <lineage>
        <taxon>Bacteria</taxon>
        <taxon>Bacillati</taxon>
        <taxon>Bacillota</taxon>
        <taxon>Bacilli</taxon>
        <taxon>Lactobacillales</taxon>
        <taxon>Streptococcaceae</taxon>
        <taxon>Streptococcus</taxon>
    </lineage>
</organism>
<evidence type="ECO:0000259" key="4">
    <source>
        <dbReference type="PROSITE" id="PS51186"/>
    </source>
</evidence>
<dbReference type="InterPro" id="IPR016181">
    <property type="entry name" value="Acyl_CoA_acyltransferase"/>
</dbReference>
<evidence type="ECO:0000256" key="1">
    <source>
        <dbReference type="ARBA" id="ARBA00022679"/>
    </source>
</evidence>
<comment type="caution">
    <text evidence="5">The sequence shown here is derived from an EMBL/GenBank/DDBJ whole genome shotgun (WGS) entry which is preliminary data.</text>
</comment>
<dbReference type="Gene3D" id="3.40.630.30">
    <property type="match status" value="1"/>
</dbReference>
<gene>
    <name evidence="5" type="ORF">E5983_03455</name>
</gene>
<dbReference type="PROSITE" id="PS51186">
    <property type="entry name" value="GNAT"/>
    <property type="match status" value="1"/>
</dbReference>
<proteinExistence type="inferred from homology"/>
<evidence type="ECO:0000256" key="2">
    <source>
        <dbReference type="ARBA" id="ARBA00023315"/>
    </source>
</evidence>
<dbReference type="GO" id="GO:0005737">
    <property type="term" value="C:cytoplasm"/>
    <property type="evidence" value="ECO:0007669"/>
    <property type="project" value="TreeGrafter"/>
</dbReference>
<dbReference type="EMBL" id="WSRS01000020">
    <property type="protein sequence ID" value="MVX58705.1"/>
    <property type="molecule type" value="Genomic_DNA"/>
</dbReference>
<dbReference type="GO" id="GO:0008999">
    <property type="term" value="F:protein-N-terminal-alanine acetyltransferase activity"/>
    <property type="evidence" value="ECO:0007669"/>
    <property type="project" value="TreeGrafter"/>
</dbReference>
<dbReference type="InterPro" id="IPR051531">
    <property type="entry name" value="N-acetyltransferase"/>
</dbReference>
<dbReference type="SUPFAM" id="SSF55729">
    <property type="entry name" value="Acyl-CoA N-acyltransferases (Nat)"/>
    <property type="match status" value="1"/>
</dbReference>
<evidence type="ECO:0000256" key="3">
    <source>
        <dbReference type="ARBA" id="ARBA00038502"/>
    </source>
</evidence>
<dbReference type="PANTHER" id="PTHR43792:SF8">
    <property type="entry name" value="[RIBOSOMAL PROTEIN US5]-ALANINE N-ACETYLTRANSFERASE"/>
    <property type="match status" value="1"/>
</dbReference>
<reference evidence="5 6" key="1">
    <citation type="submission" date="2019-12" db="EMBL/GenBank/DDBJ databases">
        <title>Microbes associate with the intestines of laboratory mice.</title>
        <authorList>
            <person name="Navarre W."/>
            <person name="Wong E."/>
        </authorList>
    </citation>
    <scope>NUCLEOTIDE SEQUENCE [LARGE SCALE GENOMIC DNA]</scope>
    <source>
        <strain evidence="5 6">NM51_B2-22</strain>
    </source>
</reference>
<dbReference type="InterPro" id="IPR000182">
    <property type="entry name" value="GNAT_dom"/>
</dbReference>
<accession>A0A7X3KBM1</accession>
<evidence type="ECO:0000313" key="6">
    <source>
        <dbReference type="Proteomes" id="UP000461595"/>
    </source>
</evidence>
<feature type="domain" description="N-acetyltransferase" evidence="4">
    <location>
        <begin position="18"/>
        <end position="173"/>
    </location>
</feature>
<name>A0A7X3KBM1_9STRE</name>
<comment type="similarity">
    <text evidence="3">Belongs to the acetyltransferase family. RimJ subfamily.</text>
</comment>
<keyword evidence="1 5" id="KW-0808">Transferase</keyword>
<sequence>MTLWTHLAQYSFLQTPRLHLRPPLITDLEFFHALAHDPENVVYIFPAQETLDESLVLWTHAFLKNPLGTWVLEDSHAGHLIGVIRLEKIQEMSAEAEVGYFLDKRYWGQGLMAEALEALSRILLVPEGFQTLILQAHLENKASQRVAEKAGFSLYRQFKGSDRYTRKMRDYVEFRRKRGADE</sequence>
<evidence type="ECO:0000313" key="5">
    <source>
        <dbReference type="EMBL" id="MVX58705.1"/>
    </source>
</evidence>
<dbReference type="RefSeq" id="WP_160332518.1">
    <property type="nucleotide sequence ID" value="NZ_WSRS01000020.1"/>
</dbReference>
<dbReference type="OrthoDB" id="9798081at2"/>
<dbReference type="PANTHER" id="PTHR43792">
    <property type="entry name" value="GNAT FAMILY, PUTATIVE (AFU_ORTHOLOGUE AFUA_3G00765)-RELATED-RELATED"/>
    <property type="match status" value="1"/>
</dbReference>
<dbReference type="AlphaFoldDB" id="A0A7X3KBM1"/>
<protein>
    <submittedName>
        <fullName evidence="5">GNAT family N-acetyltransferase</fullName>
    </submittedName>
</protein>
<keyword evidence="2" id="KW-0012">Acyltransferase</keyword>
<dbReference type="Pfam" id="PF13302">
    <property type="entry name" value="Acetyltransf_3"/>
    <property type="match status" value="1"/>
</dbReference>